<evidence type="ECO:0000313" key="9">
    <source>
        <dbReference type="EMBL" id="OAH97271.1"/>
    </source>
</evidence>
<dbReference type="GO" id="GO:0046872">
    <property type="term" value="F:metal ion binding"/>
    <property type="evidence" value="ECO:0007669"/>
    <property type="project" value="UniProtKB-KW"/>
</dbReference>
<comment type="similarity">
    <text evidence="7">Belongs to the PINc/VapC protein family.</text>
</comment>
<dbReference type="InterPro" id="IPR029060">
    <property type="entry name" value="PIN-like_dom_sf"/>
</dbReference>
<proteinExistence type="inferred from homology"/>
<dbReference type="InterPro" id="IPR002716">
    <property type="entry name" value="PIN_dom"/>
</dbReference>
<keyword evidence="4" id="KW-0479">Metal-binding</keyword>
<dbReference type="SUPFAM" id="SSF88723">
    <property type="entry name" value="PIN domain-like"/>
    <property type="match status" value="1"/>
</dbReference>
<organism evidence="9 10">
    <name type="scientific">Methylomonas methanica</name>
    <dbReference type="NCBI Taxonomy" id="421"/>
    <lineage>
        <taxon>Bacteria</taxon>
        <taxon>Pseudomonadati</taxon>
        <taxon>Pseudomonadota</taxon>
        <taxon>Gammaproteobacteria</taxon>
        <taxon>Methylococcales</taxon>
        <taxon>Methylococcaceae</taxon>
        <taxon>Methylomonas</taxon>
    </lineage>
</organism>
<dbReference type="InterPro" id="IPR050556">
    <property type="entry name" value="Type_II_TA_system_RNase"/>
</dbReference>
<evidence type="ECO:0000256" key="4">
    <source>
        <dbReference type="ARBA" id="ARBA00022723"/>
    </source>
</evidence>
<sequence>MYLIDTNVISEIRKGSKTNPGVNQFFAGVAQNDHKLYISVVTVGELRRGVDLIYHRGDFSQGELLENWLNQLMQEYRHHVLPIDTEIALVWGKMRVPNPQHPLDKLIAATALIYDLTVVTRNVGDFAGTGIRVLNPFTD</sequence>
<feature type="domain" description="PIN" evidence="8">
    <location>
        <begin position="2"/>
        <end position="122"/>
    </location>
</feature>
<dbReference type="OrthoDB" id="9804823at2"/>
<keyword evidence="6" id="KW-0460">Magnesium</keyword>
<evidence type="ECO:0000256" key="1">
    <source>
        <dbReference type="ARBA" id="ARBA00001946"/>
    </source>
</evidence>
<dbReference type="Gene3D" id="3.40.50.1010">
    <property type="entry name" value="5'-nuclease"/>
    <property type="match status" value="1"/>
</dbReference>
<dbReference type="PANTHER" id="PTHR33653:SF1">
    <property type="entry name" value="RIBONUCLEASE VAPC2"/>
    <property type="match status" value="1"/>
</dbReference>
<dbReference type="EMBL" id="LUUG01000122">
    <property type="protein sequence ID" value="OAH97271.1"/>
    <property type="molecule type" value="Genomic_DNA"/>
</dbReference>
<evidence type="ECO:0000256" key="2">
    <source>
        <dbReference type="ARBA" id="ARBA00022649"/>
    </source>
</evidence>
<evidence type="ECO:0000256" key="5">
    <source>
        <dbReference type="ARBA" id="ARBA00022801"/>
    </source>
</evidence>
<comment type="cofactor">
    <cofactor evidence="1">
        <name>Mg(2+)</name>
        <dbReference type="ChEBI" id="CHEBI:18420"/>
    </cofactor>
</comment>
<dbReference type="GO" id="GO:0016787">
    <property type="term" value="F:hydrolase activity"/>
    <property type="evidence" value="ECO:0007669"/>
    <property type="project" value="UniProtKB-KW"/>
</dbReference>
<dbReference type="PANTHER" id="PTHR33653">
    <property type="entry name" value="RIBONUCLEASE VAPC2"/>
    <property type="match status" value="1"/>
</dbReference>
<dbReference type="AlphaFoldDB" id="A0A177LUV9"/>
<evidence type="ECO:0000256" key="6">
    <source>
        <dbReference type="ARBA" id="ARBA00022842"/>
    </source>
</evidence>
<dbReference type="Pfam" id="PF01850">
    <property type="entry name" value="PIN"/>
    <property type="match status" value="1"/>
</dbReference>
<keyword evidence="5" id="KW-0378">Hydrolase</keyword>
<keyword evidence="2" id="KW-1277">Toxin-antitoxin system</keyword>
<name>A0A177LUV9_METMH</name>
<gene>
    <name evidence="9" type="ORF">A1332_21640</name>
</gene>
<evidence type="ECO:0000259" key="8">
    <source>
        <dbReference type="Pfam" id="PF01850"/>
    </source>
</evidence>
<protein>
    <submittedName>
        <fullName evidence="9">Recombinase</fullName>
    </submittedName>
</protein>
<evidence type="ECO:0000313" key="10">
    <source>
        <dbReference type="Proteomes" id="UP000078090"/>
    </source>
</evidence>
<comment type="caution">
    <text evidence="9">The sequence shown here is derived from an EMBL/GenBank/DDBJ whole genome shotgun (WGS) entry which is preliminary data.</text>
</comment>
<evidence type="ECO:0000256" key="7">
    <source>
        <dbReference type="ARBA" id="ARBA00038093"/>
    </source>
</evidence>
<keyword evidence="3" id="KW-0540">Nuclease</keyword>
<accession>A0A177LUV9</accession>
<dbReference type="CDD" id="cd18746">
    <property type="entry name" value="PIN_VapC4-5_FitB-like"/>
    <property type="match status" value="1"/>
</dbReference>
<dbReference type="Proteomes" id="UP000078090">
    <property type="component" value="Unassembled WGS sequence"/>
</dbReference>
<dbReference type="GO" id="GO:0004518">
    <property type="term" value="F:nuclease activity"/>
    <property type="evidence" value="ECO:0007669"/>
    <property type="project" value="UniProtKB-KW"/>
</dbReference>
<dbReference type="RefSeq" id="WP_064010548.1">
    <property type="nucleotide sequence ID" value="NZ_LUUG01000122.1"/>
</dbReference>
<evidence type="ECO:0000256" key="3">
    <source>
        <dbReference type="ARBA" id="ARBA00022722"/>
    </source>
</evidence>
<reference evidence="10" key="1">
    <citation type="submission" date="2016-03" db="EMBL/GenBank/DDBJ databases">
        <authorList>
            <person name="Heylen K."/>
            <person name="De Vos P."/>
            <person name="Vekeman B."/>
        </authorList>
    </citation>
    <scope>NUCLEOTIDE SEQUENCE [LARGE SCALE GENOMIC DNA]</scope>
    <source>
        <strain evidence="10">R-45363</strain>
    </source>
</reference>